<dbReference type="Gene3D" id="3.30.1350.20">
    <property type="entry name" value="Bacteriophage PHI-29 conector. Domain 3"/>
    <property type="match status" value="1"/>
</dbReference>
<name>A0A8S5MZW3_9CAUD</name>
<dbReference type="SUPFAM" id="SSF56826">
    <property type="entry name" value="Upper collar protein gp10 (connector protein)"/>
    <property type="match status" value="1"/>
</dbReference>
<dbReference type="InterPro" id="IPR036199">
    <property type="entry name" value="Gp10_sf"/>
</dbReference>
<dbReference type="Gene3D" id="2.40.500.10">
    <property type="entry name" value="Upper collar protein gp10 (connector protein)"/>
    <property type="match status" value="1"/>
</dbReference>
<proteinExistence type="predicted"/>
<sequence>MGRNKNNREFWTSGVMNNMAYRYYYDRLTELAISSIKWNNLPDTIDSRFMELVLFRYGQAVFFEDEVMGYLCLTNALNGNWDVYNIPILRRAYATNGYQKQLTNKDSVVIYNNLLHMNSARDVRYYAGRLAQMDRIIDINVNAQKTPVMIKCDETERLTMQNLYLKYDGNQPFIWGDKSLSSTPLETLNTGAPYVAEDIYNLKEKVWNEALTCLGISNLTVNKKERLITDEVQRSIGGTIASRKSRLKARQQAADMINDMFGLEISVEFEEDTGNNDYDGKVFEEEEIIND</sequence>
<dbReference type="EMBL" id="BK015026">
    <property type="protein sequence ID" value="DAD87760.1"/>
    <property type="molecule type" value="Genomic_DNA"/>
</dbReference>
<evidence type="ECO:0000313" key="1">
    <source>
        <dbReference type="EMBL" id="DAD87760.1"/>
    </source>
</evidence>
<reference evidence="1" key="1">
    <citation type="journal article" date="2021" name="Proc. Natl. Acad. Sci. U.S.A.">
        <title>A Catalog of Tens of Thousands of Viruses from Human Metagenomes Reveals Hidden Associations with Chronic Diseases.</title>
        <authorList>
            <person name="Tisza M.J."/>
            <person name="Buck C.B."/>
        </authorList>
    </citation>
    <scope>NUCLEOTIDE SEQUENCE</scope>
    <source>
        <strain evidence="1">Ctval4</strain>
    </source>
</reference>
<organism evidence="1">
    <name type="scientific">Podoviridae sp. ctval4</name>
    <dbReference type="NCBI Taxonomy" id="2826585"/>
    <lineage>
        <taxon>Viruses</taxon>
        <taxon>Duplodnaviria</taxon>
        <taxon>Heunggongvirae</taxon>
        <taxon>Uroviricota</taxon>
        <taxon>Caudoviricetes</taxon>
    </lineage>
</organism>
<dbReference type="Pfam" id="PF05352">
    <property type="entry name" value="Phage_connector"/>
    <property type="match status" value="1"/>
</dbReference>
<dbReference type="InterPro" id="IPR008016">
    <property type="entry name" value="Gp10"/>
</dbReference>
<accession>A0A8S5MZW3</accession>
<protein>
    <submittedName>
        <fullName evidence="1">Upper collar protein</fullName>
    </submittedName>
</protein>
<dbReference type="Gene3D" id="1.10.246.30">
    <property type="match status" value="1"/>
</dbReference>